<dbReference type="Gene3D" id="2.40.50.140">
    <property type="entry name" value="Nucleic acid-binding proteins"/>
    <property type="match status" value="1"/>
</dbReference>
<organism evidence="2">
    <name type="scientific">Brachypodium distachyon</name>
    <name type="common">Purple false brome</name>
    <name type="synonym">Trachynia distachya</name>
    <dbReference type="NCBI Taxonomy" id="15368"/>
    <lineage>
        <taxon>Eukaryota</taxon>
        <taxon>Viridiplantae</taxon>
        <taxon>Streptophyta</taxon>
        <taxon>Embryophyta</taxon>
        <taxon>Tracheophyta</taxon>
        <taxon>Spermatophyta</taxon>
        <taxon>Magnoliopsida</taxon>
        <taxon>Liliopsida</taxon>
        <taxon>Poales</taxon>
        <taxon>Poaceae</taxon>
        <taxon>BOP clade</taxon>
        <taxon>Pooideae</taxon>
        <taxon>Stipodae</taxon>
        <taxon>Brachypodieae</taxon>
        <taxon>Brachypodium</taxon>
    </lineage>
</organism>
<keyword evidence="1" id="KW-1133">Transmembrane helix</keyword>
<dbReference type="EnsemblPlants" id="PNT63614">
    <property type="protein sequence ID" value="PNT63614"/>
    <property type="gene ID" value="BRADI_4g18361v3"/>
</dbReference>
<reference evidence="2" key="2">
    <citation type="submission" date="2017-06" db="EMBL/GenBank/DDBJ databases">
        <title>WGS assembly of Brachypodium distachyon.</title>
        <authorList>
            <consortium name="The International Brachypodium Initiative"/>
            <person name="Lucas S."/>
            <person name="Harmon-Smith M."/>
            <person name="Lail K."/>
            <person name="Tice H."/>
            <person name="Grimwood J."/>
            <person name="Bruce D."/>
            <person name="Barry K."/>
            <person name="Shu S."/>
            <person name="Lindquist E."/>
            <person name="Wang M."/>
            <person name="Pitluck S."/>
            <person name="Vogel J.P."/>
            <person name="Garvin D.F."/>
            <person name="Mockler T.C."/>
            <person name="Schmutz J."/>
            <person name="Rokhsar D."/>
            <person name="Bevan M.W."/>
        </authorList>
    </citation>
    <scope>NUCLEOTIDE SEQUENCE</scope>
    <source>
        <strain evidence="2">Bd21</strain>
    </source>
</reference>
<dbReference type="ExpressionAtlas" id="A0A2K2CNM1">
    <property type="expression patterns" value="baseline"/>
</dbReference>
<sequence>MLMSSFKPQTNVSPHLLTYLLHHYSVYGIPIHLLPIVLFLYRYKLSLKVMDDTASMETIAFSFVAEDLLEQTAMQASQNMKIDASDHAVALEKAIGKKRLFSIGMNPKYFSRFSINHVLKKSYKIHDDTSQVNV</sequence>
<reference evidence="3" key="3">
    <citation type="submission" date="2018-08" db="UniProtKB">
        <authorList>
            <consortium name="EnsemblPlants"/>
        </authorList>
    </citation>
    <scope>IDENTIFICATION</scope>
    <source>
        <strain evidence="3">cv. Bd21</strain>
    </source>
</reference>
<name>A0A2K2CNM1_BRADI</name>
<evidence type="ECO:0000256" key="1">
    <source>
        <dbReference type="SAM" id="Phobius"/>
    </source>
</evidence>
<dbReference type="OrthoDB" id="694625at2759"/>
<dbReference type="InterPro" id="IPR012340">
    <property type="entry name" value="NA-bd_OB-fold"/>
</dbReference>
<keyword evidence="1" id="KW-0472">Membrane</keyword>
<feature type="transmembrane region" description="Helical" evidence="1">
    <location>
        <begin position="20"/>
        <end position="41"/>
    </location>
</feature>
<keyword evidence="1" id="KW-0812">Transmembrane</keyword>
<dbReference type="STRING" id="15368.A0A2K2CNM1"/>
<dbReference type="AlphaFoldDB" id="A0A2K2CNM1"/>
<evidence type="ECO:0000313" key="3">
    <source>
        <dbReference type="EnsemblPlants" id="PNT63614"/>
    </source>
</evidence>
<protein>
    <submittedName>
        <fullName evidence="2 3">Uncharacterized protein</fullName>
    </submittedName>
</protein>
<accession>A0A2K2CNM1</accession>
<dbReference type="Gramene" id="PNT63614">
    <property type="protein sequence ID" value="PNT63614"/>
    <property type="gene ID" value="BRADI_4g18361v3"/>
</dbReference>
<gene>
    <name evidence="2" type="ORF">BRADI_4g18361v3</name>
</gene>
<dbReference type="InParanoid" id="A0A2K2CNM1"/>
<proteinExistence type="predicted"/>
<dbReference type="Proteomes" id="UP000008810">
    <property type="component" value="Chromosome 4"/>
</dbReference>
<reference evidence="2 3" key="1">
    <citation type="journal article" date="2010" name="Nature">
        <title>Genome sequencing and analysis of the model grass Brachypodium distachyon.</title>
        <authorList>
            <consortium name="International Brachypodium Initiative"/>
        </authorList>
    </citation>
    <scope>NUCLEOTIDE SEQUENCE [LARGE SCALE GENOMIC DNA]</scope>
    <source>
        <strain evidence="2 3">Bd21</strain>
    </source>
</reference>
<keyword evidence="4" id="KW-1185">Reference proteome</keyword>
<dbReference type="EMBL" id="CM000883">
    <property type="protein sequence ID" value="PNT63614.1"/>
    <property type="molecule type" value="Genomic_DNA"/>
</dbReference>
<dbReference type="SUPFAM" id="SSF50249">
    <property type="entry name" value="Nucleic acid-binding proteins"/>
    <property type="match status" value="1"/>
</dbReference>
<evidence type="ECO:0000313" key="2">
    <source>
        <dbReference type="EMBL" id="PNT63614.1"/>
    </source>
</evidence>
<evidence type="ECO:0000313" key="4">
    <source>
        <dbReference type="Proteomes" id="UP000008810"/>
    </source>
</evidence>